<dbReference type="GO" id="GO:0097730">
    <property type="term" value="C:non-motile cilium"/>
    <property type="evidence" value="ECO:0007669"/>
    <property type="project" value="TreeGrafter"/>
</dbReference>
<dbReference type="EMBL" id="BEYU01000005">
    <property type="protein sequence ID" value="GBG24335.1"/>
    <property type="molecule type" value="Genomic_DNA"/>
</dbReference>
<dbReference type="GO" id="GO:0036064">
    <property type="term" value="C:ciliary basal body"/>
    <property type="evidence" value="ECO:0007669"/>
    <property type="project" value="TreeGrafter"/>
</dbReference>
<name>A0A2R5G1D1_9STRA</name>
<keyword evidence="5" id="KW-0282">Flagellum</keyword>
<dbReference type="InterPro" id="IPR028172">
    <property type="entry name" value="FT20"/>
</dbReference>
<dbReference type="OrthoDB" id="10254896at2759"/>
<dbReference type="GO" id="GO:0061512">
    <property type="term" value="P:protein localization to cilium"/>
    <property type="evidence" value="ECO:0007669"/>
    <property type="project" value="TreeGrafter"/>
</dbReference>
<comment type="caution">
    <text evidence="5">The sequence shown here is derived from an EMBL/GenBank/DDBJ whole genome shotgun (WGS) entry which is preliminary data.</text>
</comment>
<dbReference type="PANTHER" id="PTHR31978">
    <property type="entry name" value="INTRAFLAGELLAR TRANSPORT PROTEIN 20 HOMOLOG"/>
    <property type="match status" value="1"/>
</dbReference>
<dbReference type="GO" id="GO:0060271">
    <property type="term" value="P:cilium assembly"/>
    <property type="evidence" value="ECO:0007669"/>
    <property type="project" value="TreeGrafter"/>
</dbReference>
<dbReference type="GO" id="GO:0005737">
    <property type="term" value="C:cytoplasm"/>
    <property type="evidence" value="ECO:0007669"/>
    <property type="project" value="TreeGrafter"/>
</dbReference>
<organism evidence="5 6">
    <name type="scientific">Hondaea fermentalgiana</name>
    <dbReference type="NCBI Taxonomy" id="2315210"/>
    <lineage>
        <taxon>Eukaryota</taxon>
        <taxon>Sar</taxon>
        <taxon>Stramenopiles</taxon>
        <taxon>Bigyra</taxon>
        <taxon>Labyrinthulomycetes</taxon>
        <taxon>Thraustochytrida</taxon>
        <taxon>Thraustochytriidae</taxon>
        <taxon>Hondaea</taxon>
    </lineage>
</organism>
<sequence>MGEPLADVTVSFDDAANIRVFDHEKFENTGELRDECRDFASKVGDFTENVQTFVQVLDAQAKIIEKEKLRAIGQRNLVDAEIETRKQKQRQRMLLLQEREAELERLETQLNSLAKVEADQLALIEKLSNNELN</sequence>
<evidence type="ECO:0000256" key="4">
    <source>
        <dbReference type="SAM" id="Coils"/>
    </source>
</evidence>
<comment type="subcellular location">
    <subcellularLocation>
        <location evidence="1">Cell projection</location>
        <location evidence="1">Cilium</location>
    </subcellularLocation>
</comment>
<dbReference type="PANTHER" id="PTHR31978:SF1">
    <property type="entry name" value="INTRAFLAGELLAR TRANSPORT PROTEIN 20 HOMOLOG"/>
    <property type="match status" value="1"/>
</dbReference>
<gene>
    <name evidence="5" type="ORF">FCC1311_005532</name>
</gene>
<evidence type="ECO:0000256" key="1">
    <source>
        <dbReference type="ARBA" id="ARBA00004138"/>
    </source>
</evidence>
<protein>
    <submittedName>
        <fullName evidence="5">Intraflagellar transport protein 20-like</fullName>
    </submittedName>
</protein>
<dbReference type="AlphaFoldDB" id="A0A2R5G1D1"/>
<feature type="coiled-coil region" evidence="4">
    <location>
        <begin position="86"/>
        <end position="116"/>
    </location>
</feature>
<dbReference type="GO" id="GO:0097546">
    <property type="term" value="C:ciliary base"/>
    <property type="evidence" value="ECO:0007669"/>
    <property type="project" value="TreeGrafter"/>
</dbReference>
<dbReference type="GO" id="GO:0030990">
    <property type="term" value="C:intraciliary transport particle"/>
    <property type="evidence" value="ECO:0007669"/>
    <property type="project" value="TreeGrafter"/>
</dbReference>
<evidence type="ECO:0000256" key="3">
    <source>
        <dbReference type="ARBA" id="ARBA00023273"/>
    </source>
</evidence>
<evidence type="ECO:0000313" key="6">
    <source>
        <dbReference type="Proteomes" id="UP000241890"/>
    </source>
</evidence>
<keyword evidence="5" id="KW-0969">Cilium</keyword>
<accession>A0A2R5G1D1</accession>
<reference evidence="5 6" key="1">
    <citation type="submission" date="2017-12" db="EMBL/GenBank/DDBJ databases">
        <title>Sequencing, de novo assembly and annotation of complete genome of a new Thraustochytrid species, strain FCC1311.</title>
        <authorList>
            <person name="Sedici K."/>
            <person name="Godart F."/>
            <person name="Aiese Cigliano R."/>
            <person name="Sanseverino W."/>
            <person name="Barakat M."/>
            <person name="Ortet P."/>
            <person name="Marechal E."/>
            <person name="Cagnac O."/>
            <person name="Amato A."/>
        </authorList>
    </citation>
    <scope>NUCLEOTIDE SEQUENCE [LARGE SCALE GENOMIC DNA]</scope>
</reference>
<dbReference type="Pfam" id="PF14931">
    <property type="entry name" value="IFT20"/>
    <property type="match status" value="1"/>
</dbReference>
<keyword evidence="3" id="KW-0966">Cell projection</keyword>
<evidence type="ECO:0000256" key="2">
    <source>
        <dbReference type="ARBA" id="ARBA00023054"/>
    </source>
</evidence>
<dbReference type="InParanoid" id="A0A2R5G1D1"/>
<keyword evidence="2 4" id="KW-0175">Coiled coil</keyword>
<evidence type="ECO:0000313" key="5">
    <source>
        <dbReference type="EMBL" id="GBG24335.1"/>
    </source>
</evidence>
<keyword evidence="6" id="KW-1185">Reference proteome</keyword>
<proteinExistence type="predicted"/>
<dbReference type="Proteomes" id="UP000241890">
    <property type="component" value="Unassembled WGS sequence"/>
</dbReference>